<dbReference type="Pfam" id="PF00528">
    <property type="entry name" value="BPD_transp_1"/>
    <property type="match status" value="1"/>
</dbReference>
<dbReference type="PANTHER" id="PTHR30177">
    <property type="entry name" value="GLYCINE BETAINE/L-PROLINE TRANSPORT SYSTEM PERMEASE PROTEIN PROW"/>
    <property type="match status" value="1"/>
</dbReference>
<dbReference type="SUPFAM" id="SSF161098">
    <property type="entry name" value="MetI-like"/>
    <property type="match status" value="1"/>
</dbReference>
<name>A0A3D9VH66_THECX</name>
<comment type="caution">
    <text evidence="8">The sequence shown here is derived from an EMBL/GenBank/DDBJ whole genome shotgun (WGS) entry which is preliminary data.</text>
</comment>
<comment type="similarity">
    <text evidence="6">Belongs to the binding-protein-dependent transport system permease family.</text>
</comment>
<evidence type="ECO:0000259" key="7">
    <source>
        <dbReference type="PROSITE" id="PS50928"/>
    </source>
</evidence>
<dbReference type="GO" id="GO:0055085">
    <property type="term" value="P:transmembrane transport"/>
    <property type="evidence" value="ECO:0007669"/>
    <property type="project" value="InterPro"/>
</dbReference>
<accession>A0A3D9VH66</accession>
<feature type="transmembrane region" description="Helical" evidence="6">
    <location>
        <begin position="28"/>
        <end position="51"/>
    </location>
</feature>
<sequence>MIGALLSWLTDPAHWAGSDGVPHRVAEHLGYSVLALLLAAVIAVPLGLFIGHTGRGTFLIAGLANALRALPTLGLLILAVLALISRLPGELGFLVPSIAVLVVLAVPPILSGSYAGVRSVPPEARDAAFGMGMTGREVLVKVEMPCALPLLFSGLRSAMLQIVSTATVAAYVGLGGLGRLLIDGLAVRDYPQMLAGALLVAVLAVLVELLLAGLQRLVVPRGLIAAARRGERRTRDVGGEDVQDQLEDHLVRAR</sequence>
<keyword evidence="9" id="KW-1185">Reference proteome</keyword>
<keyword evidence="4 6" id="KW-1133">Transmembrane helix</keyword>
<protein>
    <submittedName>
        <fullName evidence="8">Osmoprotectant transport system permease protein</fullName>
    </submittedName>
</protein>
<evidence type="ECO:0000256" key="6">
    <source>
        <dbReference type="RuleBase" id="RU363032"/>
    </source>
</evidence>
<dbReference type="EMBL" id="QTUC01000001">
    <property type="protein sequence ID" value="REF36651.1"/>
    <property type="molecule type" value="Genomic_DNA"/>
</dbReference>
<feature type="transmembrane region" description="Helical" evidence="6">
    <location>
        <begin position="91"/>
        <end position="110"/>
    </location>
</feature>
<dbReference type="GO" id="GO:0005886">
    <property type="term" value="C:plasma membrane"/>
    <property type="evidence" value="ECO:0007669"/>
    <property type="project" value="UniProtKB-SubCell"/>
</dbReference>
<dbReference type="PROSITE" id="PS50928">
    <property type="entry name" value="ABC_TM1"/>
    <property type="match status" value="1"/>
</dbReference>
<dbReference type="RefSeq" id="WP_115850254.1">
    <property type="nucleotide sequence ID" value="NZ_QTUC01000001.1"/>
</dbReference>
<evidence type="ECO:0000313" key="8">
    <source>
        <dbReference type="EMBL" id="REF36651.1"/>
    </source>
</evidence>
<keyword evidence="3 6" id="KW-0812">Transmembrane</keyword>
<dbReference type="OrthoDB" id="5244012at2"/>
<proteinExistence type="inferred from homology"/>
<dbReference type="InterPro" id="IPR051204">
    <property type="entry name" value="ABC_transp_perm/SBD"/>
</dbReference>
<dbReference type="GO" id="GO:0031460">
    <property type="term" value="P:glycine betaine transport"/>
    <property type="evidence" value="ECO:0007669"/>
    <property type="project" value="TreeGrafter"/>
</dbReference>
<evidence type="ECO:0000256" key="2">
    <source>
        <dbReference type="ARBA" id="ARBA00022448"/>
    </source>
</evidence>
<evidence type="ECO:0000256" key="3">
    <source>
        <dbReference type="ARBA" id="ARBA00022692"/>
    </source>
</evidence>
<evidence type="ECO:0000256" key="1">
    <source>
        <dbReference type="ARBA" id="ARBA00004141"/>
    </source>
</evidence>
<keyword evidence="5 6" id="KW-0472">Membrane</keyword>
<keyword evidence="2 6" id="KW-0813">Transport</keyword>
<dbReference type="InterPro" id="IPR000515">
    <property type="entry name" value="MetI-like"/>
</dbReference>
<dbReference type="InterPro" id="IPR035906">
    <property type="entry name" value="MetI-like_sf"/>
</dbReference>
<dbReference type="PANTHER" id="PTHR30177:SF33">
    <property type="entry name" value="POSSIBLE OSMOPROTECTANT (GLYCINE BETAINE_CARNITINE_CHOLINE_L-PROLINE) TRANSPORT INTEGRAL MEMBRANE PROTEIN ABC TRANSPORTER PROZ"/>
    <property type="match status" value="1"/>
</dbReference>
<evidence type="ECO:0000256" key="5">
    <source>
        <dbReference type="ARBA" id="ARBA00023136"/>
    </source>
</evidence>
<feature type="transmembrane region" description="Helical" evidence="6">
    <location>
        <begin position="58"/>
        <end position="85"/>
    </location>
</feature>
<dbReference type="Gene3D" id="1.10.3720.10">
    <property type="entry name" value="MetI-like"/>
    <property type="match status" value="1"/>
</dbReference>
<feature type="domain" description="ABC transmembrane type-1" evidence="7">
    <location>
        <begin position="25"/>
        <end position="211"/>
    </location>
</feature>
<comment type="subcellular location">
    <subcellularLocation>
        <location evidence="6">Cell membrane</location>
        <topology evidence="6">Multi-pass membrane protein</topology>
    </subcellularLocation>
    <subcellularLocation>
        <location evidence="1">Membrane</location>
        <topology evidence="1">Multi-pass membrane protein</topology>
    </subcellularLocation>
</comment>
<feature type="transmembrane region" description="Helical" evidence="6">
    <location>
        <begin position="158"/>
        <end position="182"/>
    </location>
</feature>
<evidence type="ECO:0000313" key="9">
    <source>
        <dbReference type="Proteomes" id="UP000256485"/>
    </source>
</evidence>
<dbReference type="AlphaFoldDB" id="A0A3D9VH66"/>
<evidence type="ECO:0000256" key="4">
    <source>
        <dbReference type="ARBA" id="ARBA00022989"/>
    </source>
</evidence>
<feature type="transmembrane region" description="Helical" evidence="6">
    <location>
        <begin position="194"/>
        <end position="214"/>
    </location>
</feature>
<organism evidence="8 9">
    <name type="scientific">Thermasporomyces composti</name>
    <dbReference type="NCBI Taxonomy" id="696763"/>
    <lineage>
        <taxon>Bacteria</taxon>
        <taxon>Bacillati</taxon>
        <taxon>Actinomycetota</taxon>
        <taxon>Actinomycetes</taxon>
        <taxon>Propionibacteriales</taxon>
        <taxon>Nocardioidaceae</taxon>
        <taxon>Thermasporomyces</taxon>
    </lineage>
</organism>
<dbReference type="Proteomes" id="UP000256485">
    <property type="component" value="Unassembled WGS sequence"/>
</dbReference>
<reference evidence="8 9" key="1">
    <citation type="submission" date="2018-08" db="EMBL/GenBank/DDBJ databases">
        <title>Sequencing the genomes of 1000 actinobacteria strains.</title>
        <authorList>
            <person name="Klenk H.-P."/>
        </authorList>
    </citation>
    <scope>NUCLEOTIDE SEQUENCE [LARGE SCALE GENOMIC DNA]</scope>
    <source>
        <strain evidence="8 9">DSM 22891</strain>
    </source>
</reference>
<gene>
    <name evidence="8" type="ORF">DFJ64_2068</name>
</gene>
<dbReference type="CDD" id="cd06261">
    <property type="entry name" value="TM_PBP2"/>
    <property type="match status" value="1"/>
</dbReference>